<sequence length="246" mass="25522">MMTDHTAPGPRPVLTPSDVRFDHAVIGVRDLDRATAALVAAGLRHCGGGEHTGRGTANSLFALAEGYLELLTVTDAELARAHSPNRAQVADALADAAVAPLGFALQVPDVAQAGAALEAAGQAVTGPVDMQRQNPDGAVLTWRNLYVGPTQWRTPFPFLITWDTPNDVVSGPEEPALQCLDLAGTDDAVLRTYALLGADTAAEGMLLAGVQVRWSAAGTGLEGIHLTGRPPAGPIGAGLDSFLHWT</sequence>
<dbReference type="EMBL" id="RKHK01000001">
    <property type="protein sequence ID" value="ROR73093.1"/>
    <property type="molecule type" value="Genomic_DNA"/>
</dbReference>
<feature type="domain" description="Glyoxalase-like" evidence="1">
    <location>
        <begin position="21"/>
        <end position="185"/>
    </location>
</feature>
<evidence type="ECO:0000259" key="1">
    <source>
        <dbReference type="Pfam" id="PF13468"/>
    </source>
</evidence>
<comment type="caution">
    <text evidence="2">The sequence shown here is derived from an EMBL/GenBank/DDBJ whole genome shotgun (WGS) entry which is preliminary data.</text>
</comment>
<proteinExistence type="predicted"/>
<dbReference type="InterPro" id="IPR029068">
    <property type="entry name" value="Glyas_Bleomycin-R_OHBP_Dase"/>
</dbReference>
<protein>
    <submittedName>
        <fullName evidence="2">Glyoxalase-like protein</fullName>
    </submittedName>
</protein>
<reference evidence="2 3" key="1">
    <citation type="submission" date="2018-11" db="EMBL/GenBank/DDBJ databases">
        <title>Sequencing the genomes of 1000 actinobacteria strains.</title>
        <authorList>
            <person name="Klenk H.-P."/>
        </authorList>
    </citation>
    <scope>NUCLEOTIDE SEQUENCE [LARGE SCALE GENOMIC DNA]</scope>
    <source>
        <strain evidence="2 3">DSM 11294</strain>
    </source>
</reference>
<gene>
    <name evidence="2" type="ORF">EDD31_1459</name>
</gene>
<dbReference type="AlphaFoldDB" id="A0A3N2BCW3"/>
<name>A0A3N2BCW3_9MICO</name>
<dbReference type="SUPFAM" id="SSF54593">
    <property type="entry name" value="Glyoxalase/Bleomycin resistance protein/Dihydroxybiphenyl dioxygenase"/>
    <property type="match status" value="1"/>
</dbReference>
<dbReference type="Gene3D" id="3.10.180.10">
    <property type="entry name" value="2,3-Dihydroxybiphenyl 1,2-Dioxygenase, domain 1"/>
    <property type="match status" value="1"/>
</dbReference>
<accession>A0A3N2BCW3</accession>
<organism evidence="2 3">
    <name type="scientific">Bogoriella caseilytica</name>
    <dbReference type="NCBI Taxonomy" id="56055"/>
    <lineage>
        <taxon>Bacteria</taxon>
        <taxon>Bacillati</taxon>
        <taxon>Actinomycetota</taxon>
        <taxon>Actinomycetes</taxon>
        <taxon>Micrococcales</taxon>
        <taxon>Bogoriellaceae</taxon>
        <taxon>Bogoriella</taxon>
    </lineage>
</organism>
<evidence type="ECO:0000313" key="3">
    <source>
        <dbReference type="Proteomes" id="UP000280668"/>
    </source>
</evidence>
<keyword evidence="3" id="KW-1185">Reference proteome</keyword>
<dbReference type="PANTHER" id="PTHR40265:SF1">
    <property type="entry name" value="GLYOXALASE-LIKE DOMAIN-CONTAINING PROTEIN"/>
    <property type="match status" value="1"/>
</dbReference>
<dbReference type="Pfam" id="PF13468">
    <property type="entry name" value="Glyoxalase_3"/>
    <property type="match status" value="1"/>
</dbReference>
<evidence type="ECO:0000313" key="2">
    <source>
        <dbReference type="EMBL" id="ROR73093.1"/>
    </source>
</evidence>
<dbReference type="Proteomes" id="UP000280668">
    <property type="component" value="Unassembled WGS sequence"/>
</dbReference>
<dbReference type="InterPro" id="IPR025870">
    <property type="entry name" value="Glyoxalase-like_dom"/>
</dbReference>
<dbReference type="PANTHER" id="PTHR40265">
    <property type="entry name" value="BLL2707 PROTEIN"/>
    <property type="match status" value="1"/>
</dbReference>